<evidence type="ECO:0000313" key="3">
    <source>
        <dbReference type="Proteomes" id="UP001307849"/>
    </source>
</evidence>
<dbReference type="Proteomes" id="UP001307849">
    <property type="component" value="Unassembled WGS sequence"/>
</dbReference>
<evidence type="ECO:0000256" key="1">
    <source>
        <dbReference type="SAM" id="MobiDB-lite"/>
    </source>
</evidence>
<sequence>MELAAPAEGELPFSSLSPIAPSVSPLTTPPQSPRDEDYDFEATIEDMSTIDNDDDDDDDMKDAEDYDGHYEGNIEWDYETQIPTDTQIDSSPSRPCLADRSAPIGPLAIDLEEILVDDNNDDDPIRNFVVASRFSL</sequence>
<organism evidence="2 3">
    <name type="scientific">Arthrobotrys conoides</name>
    <dbReference type="NCBI Taxonomy" id="74498"/>
    <lineage>
        <taxon>Eukaryota</taxon>
        <taxon>Fungi</taxon>
        <taxon>Dikarya</taxon>
        <taxon>Ascomycota</taxon>
        <taxon>Pezizomycotina</taxon>
        <taxon>Orbiliomycetes</taxon>
        <taxon>Orbiliales</taxon>
        <taxon>Orbiliaceae</taxon>
        <taxon>Arthrobotrys</taxon>
    </lineage>
</organism>
<name>A0AAN8PC13_9PEZI</name>
<feature type="region of interest" description="Disordered" evidence="1">
    <location>
        <begin position="1"/>
        <end position="75"/>
    </location>
</feature>
<gene>
    <name evidence="2" type="ORF">TWF506_010613</name>
</gene>
<reference evidence="2 3" key="1">
    <citation type="submission" date="2019-10" db="EMBL/GenBank/DDBJ databases">
        <authorList>
            <person name="Palmer J.M."/>
        </authorList>
    </citation>
    <scope>NUCLEOTIDE SEQUENCE [LARGE SCALE GENOMIC DNA]</scope>
    <source>
        <strain evidence="2 3">TWF506</strain>
    </source>
</reference>
<accession>A0AAN8PC13</accession>
<keyword evidence="3" id="KW-1185">Reference proteome</keyword>
<dbReference type="EMBL" id="JAVHJM010000008">
    <property type="protein sequence ID" value="KAK6508527.1"/>
    <property type="molecule type" value="Genomic_DNA"/>
</dbReference>
<comment type="caution">
    <text evidence="2">The sequence shown here is derived from an EMBL/GenBank/DDBJ whole genome shotgun (WGS) entry which is preliminary data.</text>
</comment>
<evidence type="ECO:0000313" key="2">
    <source>
        <dbReference type="EMBL" id="KAK6508527.1"/>
    </source>
</evidence>
<dbReference type="AlphaFoldDB" id="A0AAN8PC13"/>
<protein>
    <submittedName>
        <fullName evidence="2">Uncharacterized protein</fullName>
    </submittedName>
</protein>
<feature type="compositionally biased region" description="Acidic residues" evidence="1">
    <location>
        <begin position="51"/>
        <end position="65"/>
    </location>
</feature>
<proteinExistence type="predicted"/>